<keyword evidence="3" id="KW-0159">Chromosome partition</keyword>
<dbReference type="PANTHER" id="PTHR14744:SF15">
    <property type="entry name" value="N-ALPHA-ACETYLTRANSFERASE 60"/>
    <property type="match status" value="1"/>
</dbReference>
<comment type="catalytic activity">
    <reaction evidence="10">
        <text>N-terminal L-methionyl-[transmembrane protein] + acetyl-CoA = N-terminal N(alpha)-acetyl-L-methionyl-[transmembrane protein] + CoA + H(+)</text>
        <dbReference type="Rhea" id="RHEA:50604"/>
        <dbReference type="Rhea" id="RHEA-COMP:12745"/>
        <dbReference type="Rhea" id="RHEA-COMP:12746"/>
        <dbReference type="ChEBI" id="CHEBI:15378"/>
        <dbReference type="ChEBI" id="CHEBI:57287"/>
        <dbReference type="ChEBI" id="CHEBI:57288"/>
        <dbReference type="ChEBI" id="CHEBI:64731"/>
        <dbReference type="ChEBI" id="CHEBI:133414"/>
        <dbReference type="EC" id="2.3.1.259"/>
    </reaction>
</comment>
<dbReference type="GO" id="GO:0120518">
    <property type="term" value="F:protein N-terminal-methionine acetyltransferase activity"/>
    <property type="evidence" value="ECO:0007669"/>
    <property type="project" value="UniProtKB-EC"/>
</dbReference>
<dbReference type="GO" id="GO:0007059">
    <property type="term" value="P:chromosome segregation"/>
    <property type="evidence" value="ECO:0007669"/>
    <property type="project" value="UniProtKB-KW"/>
</dbReference>
<feature type="region of interest" description="Disordered" evidence="11">
    <location>
        <begin position="172"/>
        <end position="347"/>
    </location>
</feature>
<evidence type="ECO:0000256" key="9">
    <source>
        <dbReference type="ARBA" id="ARBA00048017"/>
    </source>
</evidence>
<feature type="compositionally biased region" description="Basic and acidic residues" evidence="11">
    <location>
        <begin position="283"/>
        <end position="324"/>
    </location>
</feature>
<comment type="caution">
    <text evidence="13">The sequence shown here is derived from an EMBL/GenBank/DDBJ whole genome shotgun (WGS) entry which is preliminary data.</text>
</comment>
<keyword evidence="5" id="KW-0012">Acyltransferase</keyword>
<sequence>MSVPRVERSACYRPAEVADVDEERSQPVGAPDVSQGARHFSPSSGDHAAANAVYSAEAQHGGACVFRGNSAAAPLPLLPSSSSAIPPSSASRPHLTAPVHRFAREADLSQLPLGAVRFRPVKASDYWQLRQLHEELFPFKYEHAFFEFVCRGECFSLAAVVSREDLQRLPRLLGPSMQPRPSAEGEARAREFSASFRPRNSNAAPSSVGAVVTPAATQEHERGLGGVESPLAAYRSPSGPHARASEPTDASPPAFKAPGGVVPDGESTGERSLTHAGDTAPKYPDDVLPHEPAELRCKPSARRQDPREAPDVAREHSSDARDATDNGSRAQASTGGTQERNPHCAEDEPDEFVVGIITVSQRCAHIRAHEMNCLRKWYRWKHECAREASPASSTAVSPADCDEKKPVCCSHAAGLRGRLRSATMRHQGADAAREHGGSEHLRDSCGTGTHPSMRERSDELRDGSGNGSTGEKHLTAFPSEEATSLIFPNLQADESVADLAYILTLGVAEEFRQKGVAQELIQRTLTYFACPCANRLPTQVIFLHVVDYNHAAVHFYEKQKFECLDHTKDFYHIYGALHGAFLYAFNLAALKSRCECAARAPAKCPLRFSSTEAAGEHAHRNVQWGLAGVQNVFRKVGETLVHLWSFPNHAKGVDPADARAGGGILYEDGLRSCPGQQEDGNEHMQRDAGGRARSA</sequence>
<dbReference type="InterPro" id="IPR000182">
    <property type="entry name" value="GNAT_dom"/>
</dbReference>
<evidence type="ECO:0000256" key="5">
    <source>
        <dbReference type="ARBA" id="ARBA00023315"/>
    </source>
</evidence>
<evidence type="ECO:0000256" key="3">
    <source>
        <dbReference type="ARBA" id="ARBA00022829"/>
    </source>
</evidence>
<evidence type="ECO:0000259" key="12">
    <source>
        <dbReference type="PROSITE" id="PS51186"/>
    </source>
</evidence>
<dbReference type="Pfam" id="PF00583">
    <property type="entry name" value="Acetyltransf_1"/>
    <property type="match status" value="1"/>
</dbReference>
<dbReference type="AlphaFoldDB" id="A0A2A9M5V4"/>
<dbReference type="EC" id="2.3.1.48" evidence="1"/>
<protein>
    <recommendedName>
        <fullName evidence="8">N-alpha-acetyltransferase 60</fullName>
        <ecNumber evidence="7">2.3.1.259</ecNumber>
        <ecNumber evidence="1">2.3.1.48</ecNumber>
    </recommendedName>
</protein>
<evidence type="ECO:0000313" key="14">
    <source>
        <dbReference type="Proteomes" id="UP000224006"/>
    </source>
</evidence>
<dbReference type="PROSITE" id="PS51186">
    <property type="entry name" value="GNAT"/>
    <property type="match status" value="1"/>
</dbReference>
<evidence type="ECO:0000256" key="11">
    <source>
        <dbReference type="SAM" id="MobiDB-lite"/>
    </source>
</evidence>
<keyword evidence="4" id="KW-0156">Chromatin regulator</keyword>
<dbReference type="SUPFAM" id="SSF55729">
    <property type="entry name" value="Acyl-CoA N-acyltransferases (Nat)"/>
    <property type="match status" value="1"/>
</dbReference>
<feature type="compositionally biased region" description="Basic and acidic residues" evidence="11">
    <location>
        <begin position="452"/>
        <end position="462"/>
    </location>
</feature>
<evidence type="ECO:0000256" key="7">
    <source>
        <dbReference type="ARBA" id="ARBA00026111"/>
    </source>
</evidence>
<evidence type="ECO:0000256" key="10">
    <source>
        <dbReference type="ARBA" id="ARBA00048848"/>
    </source>
</evidence>
<dbReference type="GO" id="GO:0004402">
    <property type="term" value="F:histone acetyltransferase activity"/>
    <property type="evidence" value="ECO:0007669"/>
    <property type="project" value="TreeGrafter"/>
</dbReference>
<evidence type="ECO:0000313" key="13">
    <source>
        <dbReference type="EMBL" id="PFH33319.1"/>
    </source>
</evidence>
<feature type="region of interest" description="Disordered" evidence="11">
    <location>
        <begin position="423"/>
        <end position="472"/>
    </location>
</feature>
<accession>A0A2A9M5V4</accession>
<dbReference type="OrthoDB" id="47374at2759"/>
<dbReference type="VEuPathDB" id="ToxoDB:BESB_085180"/>
<dbReference type="InterPro" id="IPR016181">
    <property type="entry name" value="Acyl_CoA_acyltransferase"/>
</dbReference>
<feature type="region of interest" description="Disordered" evidence="11">
    <location>
        <begin position="672"/>
        <end position="695"/>
    </location>
</feature>
<feature type="domain" description="N-acetyltransferase" evidence="12">
    <location>
        <begin position="417"/>
        <end position="588"/>
    </location>
</feature>
<dbReference type="InterPro" id="IPR045141">
    <property type="entry name" value="NAA60-like"/>
</dbReference>
<keyword evidence="14" id="KW-1185">Reference proteome</keyword>
<comment type="similarity">
    <text evidence="6">Belongs to the acetyltransferase family. NAA60 subfamily.</text>
</comment>
<keyword evidence="2" id="KW-0808">Transferase</keyword>
<organism evidence="13 14">
    <name type="scientific">Besnoitia besnoiti</name>
    <name type="common">Apicomplexan protozoan</name>
    <dbReference type="NCBI Taxonomy" id="94643"/>
    <lineage>
        <taxon>Eukaryota</taxon>
        <taxon>Sar</taxon>
        <taxon>Alveolata</taxon>
        <taxon>Apicomplexa</taxon>
        <taxon>Conoidasida</taxon>
        <taxon>Coccidia</taxon>
        <taxon>Eucoccidiorida</taxon>
        <taxon>Eimeriorina</taxon>
        <taxon>Sarcocystidae</taxon>
        <taxon>Besnoitia</taxon>
    </lineage>
</organism>
<feature type="region of interest" description="Disordered" evidence="11">
    <location>
        <begin position="14"/>
        <end position="46"/>
    </location>
</feature>
<name>A0A2A9M5V4_BESBE</name>
<comment type="catalytic activity">
    <reaction evidence="9">
        <text>L-lysyl-[protein] + acetyl-CoA = N(6)-acetyl-L-lysyl-[protein] + CoA + H(+)</text>
        <dbReference type="Rhea" id="RHEA:45948"/>
        <dbReference type="Rhea" id="RHEA-COMP:9752"/>
        <dbReference type="Rhea" id="RHEA-COMP:10731"/>
        <dbReference type="ChEBI" id="CHEBI:15378"/>
        <dbReference type="ChEBI" id="CHEBI:29969"/>
        <dbReference type="ChEBI" id="CHEBI:57287"/>
        <dbReference type="ChEBI" id="CHEBI:57288"/>
        <dbReference type="ChEBI" id="CHEBI:61930"/>
        <dbReference type="EC" id="2.3.1.48"/>
    </reaction>
</comment>
<proteinExistence type="inferred from homology"/>
<feature type="compositionally biased region" description="Polar residues" evidence="11">
    <location>
        <begin position="325"/>
        <end position="339"/>
    </location>
</feature>
<dbReference type="STRING" id="94643.A0A2A9M5V4"/>
<dbReference type="EC" id="2.3.1.259" evidence="7"/>
<dbReference type="CDD" id="cd04301">
    <property type="entry name" value="NAT_SF"/>
    <property type="match status" value="1"/>
</dbReference>
<dbReference type="Gene3D" id="3.40.630.30">
    <property type="match status" value="1"/>
</dbReference>
<dbReference type="GO" id="GO:0000139">
    <property type="term" value="C:Golgi membrane"/>
    <property type="evidence" value="ECO:0007669"/>
    <property type="project" value="TreeGrafter"/>
</dbReference>
<dbReference type="GeneID" id="40313444"/>
<evidence type="ECO:0000256" key="4">
    <source>
        <dbReference type="ARBA" id="ARBA00022853"/>
    </source>
</evidence>
<reference evidence="13 14" key="1">
    <citation type="submission" date="2017-09" db="EMBL/GenBank/DDBJ databases">
        <title>Genome sequencing of Besnoitia besnoiti strain Bb-Ger1.</title>
        <authorList>
            <person name="Schares G."/>
            <person name="Venepally P."/>
            <person name="Lorenzi H.A."/>
        </authorList>
    </citation>
    <scope>NUCLEOTIDE SEQUENCE [LARGE SCALE GENOMIC DNA]</scope>
    <source>
        <strain evidence="13 14">Bb-Ger1</strain>
    </source>
</reference>
<dbReference type="KEGG" id="bbes:BESB_085180"/>
<gene>
    <name evidence="13" type="ORF">BESB_085180</name>
</gene>
<feature type="compositionally biased region" description="Basic and acidic residues" evidence="11">
    <location>
        <begin position="680"/>
        <end position="695"/>
    </location>
</feature>
<dbReference type="PANTHER" id="PTHR14744">
    <property type="entry name" value="N-ALPHA-ACETYLTRANSFERASE 60"/>
    <property type="match status" value="1"/>
</dbReference>
<dbReference type="RefSeq" id="XP_029217328.1">
    <property type="nucleotide sequence ID" value="XM_029366868.1"/>
</dbReference>
<evidence type="ECO:0000256" key="1">
    <source>
        <dbReference type="ARBA" id="ARBA00013184"/>
    </source>
</evidence>
<evidence type="ECO:0000256" key="2">
    <source>
        <dbReference type="ARBA" id="ARBA00022679"/>
    </source>
</evidence>
<feature type="compositionally biased region" description="Basic and acidic residues" evidence="11">
    <location>
        <begin position="427"/>
        <end position="443"/>
    </location>
</feature>
<dbReference type="EMBL" id="NWUJ01000009">
    <property type="protein sequence ID" value="PFH33319.1"/>
    <property type="molecule type" value="Genomic_DNA"/>
</dbReference>
<evidence type="ECO:0000256" key="6">
    <source>
        <dbReference type="ARBA" id="ARBA00025774"/>
    </source>
</evidence>
<evidence type="ECO:0000256" key="8">
    <source>
        <dbReference type="ARBA" id="ARBA00026144"/>
    </source>
</evidence>
<dbReference type="Proteomes" id="UP000224006">
    <property type="component" value="Chromosome VIII"/>
</dbReference>